<organism evidence="2 3">
    <name type="scientific">Nephila pilipes</name>
    <name type="common">Giant wood spider</name>
    <name type="synonym">Nephila maculata</name>
    <dbReference type="NCBI Taxonomy" id="299642"/>
    <lineage>
        <taxon>Eukaryota</taxon>
        <taxon>Metazoa</taxon>
        <taxon>Ecdysozoa</taxon>
        <taxon>Arthropoda</taxon>
        <taxon>Chelicerata</taxon>
        <taxon>Arachnida</taxon>
        <taxon>Araneae</taxon>
        <taxon>Araneomorphae</taxon>
        <taxon>Entelegynae</taxon>
        <taxon>Araneoidea</taxon>
        <taxon>Nephilidae</taxon>
        <taxon>Nephila</taxon>
    </lineage>
</organism>
<dbReference type="AlphaFoldDB" id="A0A8X6U208"/>
<dbReference type="OrthoDB" id="6467605at2759"/>
<evidence type="ECO:0000313" key="2">
    <source>
        <dbReference type="EMBL" id="GFT73890.1"/>
    </source>
</evidence>
<proteinExistence type="predicted"/>
<dbReference type="EMBL" id="BMAW01095913">
    <property type="protein sequence ID" value="GFS72501.1"/>
    <property type="molecule type" value="Genomic_DNA"/>
</dbReference>
<dbReference type="PROSITE" id="PS51257">
    <property type="entry name" value="PROKAR_LIPOPROTEIN"/>
    <property type="match status" value="1"/>
</dbReference>
<gene>
    <name evidence="1" type="ORF">NPIL_314142</name>
    <name evidence="2" type="ORF">NPIL_495091</name>
</gene>
<dbReference type="Proteomes" id="UP000887013">
    <property type="component" value="Unassembled WGS sequence"/>
</dbReference>
<protein>
    <submittedName>
        <fullName evidence="2">Uncharacterized protein</fullName>
    </submittedName>
</protein>
<dbReference type="EMBL" id="BMAW01021639">
    <property type="protein sequence ID" value="GFT73890.1"/>
    <property type="molecule type" value="Genomic_DNA"/>
</dbReference>
<keyword evidence="3" id="KW-1185">Reference proteome</keyword>
<accession>A0A8X6U208</accession>
<evidence type="ECO:0000313" key="3">
    <source>
        <dbReference type="Proteomes" id="UP000887013"/>
    </source>
</evidence>
<comment type="caution">
    <text evidence="2">The sequence shown here is derived from an EMBL/GenBank/DDBJ whole genome shotgun (WGS) entry which is preliminary data.</text>
</comment>
<name>A0A8X6U208_NEPPI</name>
<sequence length="91" mass="9556">MKRYLFISSVIMKKAVIFMLLWVACLFIMSESAPQFQMPGGMQIPGLDFLRGIGFTADALVNGRAGLTNGNGGGPGIDFGFGGNAGFGFTG</sequence>
<evidence type="ECO:0000313" key="1">
    <source>
        <dbReference type="EMBL" id="GFS72501.1"/>
    </source>
</evidence>
<reference evidence="2" key="1">
    <citation type="submission" date="2020-08" db="EMBL/GenBank/DDBJ databases">
        <title>Multicomponent nature underlies the extraordinary mechanical properties of spider dragline silk.</title>
        <authorList>
            <person name="Kono N."/>
            <person name="Nakamura H."/>
            <person name="Mori M."/>
            <person name="Yoshida Y."/>
            <person name="Ohtoshi R."/>
            <person name="Malay A.D."/>
            <person name="Moran D.A.P."/>
            <person name="Tomita M."/>
            <person name="Numata K."/>
            <person name="Arakawa K."/>
        </authorList>
    </citation>
    <scope>NUCLEOTIDE SEQUENCE</scope>
</reference>